<sequence>MVPVIFLPYLDTIIDTFRFRTLWVLDISSGKMNEVLEGYPRILEICGHSIMKRLSVIDRVPFDWFQHETKSGSLLGALPHSDLLSSLATLQNHIFVCDPVGQRILKVCGESGVCSNFRLSNLGILGLPYWLNFPLETFYAV</sequence>
<dbReference type="AlphaFoldDB" id="A0AAQ3NWU6"/>
<proteinExistence type="predicted"/>
<reference evidence="1 2" key="1">
    <citation type="journal article" date="2023" name="Life. Sci Alliance">
        <title>Evolutionary insights into 3D genome organization and epigenetic landscape of Vigna mungo.</title>
        <authorList>
            <person name="Junaid A."/>
            <person name="Singh B."/>
            <person name="Bhatia S."/>
        </authorList>
    </citation>
    <scope>NUCLEOTIDE SEQUENCE [LARGE SCALE GENOMIC DNA]</scope>
    <source>
        <strain evidence="1">Urdbean</strain>
    </source>
</reference>
<evidence type="ECO:0000313" key="2">
    <source>
        <dbReference type="Proteomes" id="UP001374535"/>
    </source>
</evidence>
<evidence type="ECO:0000313" key="1">
    <source>
        <dbReference type="EMBL" id="WVZ16521.1"/>
    </source>
</evidence>
<gene>
    <name evidence="1" type="ORF">V8G54_009503</name>
</gene>
<dbReference type="Proteomes" id="UP001374535">
    <property type="component" value="Chromosome 3"/>
</dbReference>
<keyword evidence="2" id="KW-1185">Reference proteome</keyword>
<accession>A0AAQ3NWU6</accession>
<name>A0AAQ3NWU6_VIGMU</name>
<organism evidence="1 2">
    <name type="scientific">Vigna mungo</name>
    <name type="common">Black gram</name>
    <name type="synonym">Phaseolus mungo</name>
    <dbReference type="NCBI Taxonomy" id="3915"/>
    <lineage>
        <taxon>Eukaryota</taxon>
        <taxon>Viridiplantae</taxon>
        <taxon>Streptophyta</taxon>
        <taxon>Embryophyta</taxon>
        <taxon>Tracheophyta</taxon>
        <taxon>Spermatophyta</taxon>
        <taxon>Magnoliopsida</taxon>
        <taxon>eudicotyledons</taxon>
        <taxon>Gunneridae</taxon>
        <taxon>Pentapetalae</taxon>
        <taxon>rosids</taxon>
        <taxon>fabids</taxon>
        <taxon>Fabales</taxon>
        <taxon>Fabaceae</taxon>
        <taxon>Papilionoideae</taxon>
        <taxon>50 kb inversion clade</taxon>
        <taxon>NPAAA clade</taxon>
        <taxon>indigoferoid/millettioid clade</taxon>
        <taxon>Phaseoleae</taxon>
        <taxon>Vigna</taxon>
    </lineage>
</organism>
<protein>
    <submittedName>
        <fullName evidence="1">Uncharacterized protein</fullName>
    </submittedName>
</protein>
<dbReference type="EMBL" id="CP144698">
    <property type="protein sequence ID" value="WVZ16521.1"/>
    <property type="molecule type" value="Genomic_DNA"/>
</dbReference>